<feature type="repeat" description="WD" evidence="1">
    <location>
        <begin position="474"/>
        <end position="515"/>
    </location>
</feature>
<protein>
    <submittedName>
        <fullName evidence="2">Guanine nucleotide-binding protein beta SU like protein</fullName>
    </submittedName>
</protein>
<dbReference type="GO" id="GO:0034388">
    <property type="term" value="C:Pwp2p-containing subcomplex of 90S preribosome"/>
    <property type="evidence" value="ECO:0007669"/>
    <property type="project" value="TreeGrafter"/>
</dbReference>
<dbReference type="InterPro" id="IPR036322">
    <property type="entry name" value="WD40_repeat_dom_sf"/>
</dbReference>
<dbReference type="PANTHER" id="PTHR19858:SF0">
    <property type="entry name" value="PERIODIC TRYPTOPHAN PROTEIN 2 HOMOLOG"/>
    <property type="match status" value="1"/>
</dbReference>
<dbReference type="GO" id="GO:0032040">
    <property type="term" value="C:small-subunit processome"/>
    <property type="evidence" value="ECO:0007669"/>
    <property type="project" value="TreeGrafter"/>
</dbReference>
<dbReference type="SMART" id="SM00320">
    <property type="entry name" value="WD40"/>
    <property type="match status" value="7"/>
</dbReference>
<dbReference type="Pfam" id="PF00400">
    <property type="entry name" value="WD40"/>
    <property type="match status" value="3"/>
</dbReference>
<keyword evidence="1" id="KW-0853">WD repeat</keyword>
<feature type="repeat" description="WD" evidence="1">
    <location>
        <begin position="386"/>
        <end position="428"/>
    </location>
</feature>
<dbReference type="InterPro" id="IPR011047">
    <property type="entry name" value="Quinoprotein_ADH-like_sf"/>
</dbReference>
<dbReference type="GO" id="GO:0000462">
    <property type="term" value="P:maturation of SSU-rRNA from tricistronic rRNA transcript (SSU-rRNA, 5.8S rRNA, LSU-rRNA)"/>
    <property type="evidence" value="ECO:0007669"/>
    <property type="project" value="TreeGrafter"/>
</dbReference>
<sequence length="814" mass="95883">MWALGNEIKKQFGQCYNGGSILFVSDHKKFLFSSGNFISIVDLVNKKIQPLKFRSRSNILVFDIDKTGKFLTVVDDTNLLLVITLDDSVIINKIILKDKCFCLKWSPFKKYIVLGIKKFIQVWKTSVFNSSLQTSFQLSRTYGGHYGDVSDIDWNFSGDFFISGGSDGLIKIFSFRKKTRFCQLNFGNLKEKIIFVKFYTFSNKFLILYQNNILHTYQILIKKNQKKQLTLASTKKLHSSKLSLENLSITCIWVNFFSKFLFIGNSRGNVEIIIIPEFIDRKKKQKKTKTTFRILHKIQFSSFSLSNINAISVCKNNNFIVIGNYKQGKVIVYDQNQKKPVLTYDNTIFGSNCISTSPNDKLSIIGNLKGIVSIWSIQKGFCIIKFRSHYNGVNRVLFFKNSSRLAISSSKDSTVKIYDVKKSLVIRTLNFLSESNDFDSITCSYSGFFVASACRKTFCIYLWSLKTGEIVDILKGHNENISDLFFLEKKMKIISGSLDKTFRIWNFEKNPSFRAICFCEIFKTHNSILNIKLNPTFNEIALLIKNDSVFFFDYNMHICLSRIRKGFYFLFKKTRDFRNFSSKFSLIYSFNGKIILIGNSTRKIFSFSRRLPIFVKIYNIPFFQNNSRVVDSFFYSKKKKKKFVLNYVISLHSSEKKDDWVALTRFGVFLFQIKYFPDFFFQSSYSISCEKFDFFLDKTFFWIYYWKKKIKPMTDFNYIFRKIFVFFIYDRRKNITFSSVCHQIIKIFIFQKNFSIKEIYFLFNLLSKNMLDKYLNQAKKIIIKKFKSKILKKIDRLTNRLFFFIKIKQLMNSF</sequence>
<evidence type="ECO:0000313" key="3">
    <source>
        <dbReference type="Proteomes" id="UP000243348"/>
    </source>
</evidence>
<evidence type="ECO:0000256" key="1">
    <source>
        <dbReference type="PROSITE-ProRule" id="PRU00221"/>
    </source>
</evidence>
<gene>
    <name evidence="2" type="primary">gblp1</name>
    <name evidence="2" type="ORF">CMESO_216</name>
</gene>
<dbReference type="PROSITE" id="PS50082">
    <property type="entry name" value="WD_REPEATS_2"/>
    <property type="match status" value="3"/>
</dbReference>
<name>J7G2Y1_9CRYP</name>
<dbReference type="AlphaFoldDB" id="J7G2Y1"/>
<accession>J7G2Y1</accession>
<organism evidence="2 3">
    <name type="scientific">Chroomonas mesostigmatica CCMP1168</name>
    <dbReference type="NCBI Taxonomy" id="1195612"/>
    <lineage>
        <taxon>Eukaryota</taxon>
        <taxon>Cryptophyceae</taxon>
        <taxon>Pyrenomonadales</taxon>
        <taxon>Chroomonadaceae</taxon>
        <taxon>Chroomonas</taxon>
    </lineage>
</organism>
<reference evidence="2 3" key="1">
    <citation type="journal article" date="2012" name="Genome Biol. Evol.">
        <title>Nucleomorph genome sequence of the cryptophyte alga Chroomonas mesostigmatica CCMP1168 reveals lineage-specific gene loss and genome complexity.</title>
        <authorList>
            <person name="Moore C.E."/>
            <person name="Curtis B."/>
            <person name="Mills T."/>
            <person name="Tanifuji G."/>
            <person name="Archibald J.M."/>
        </authorList>
    </citation>
    <scope>NUCLEOTIDE SEQUENCE [LARGE SCALE GENOMIC DNA]</scope>
    <source>
        <strain evidence="2 3">CCMP1168</strain>
    </source>
</reference>
<dbReference type="InterPro" id="IPR015943">
    <property type="entry name" value="WD40/YVTN_repeat-like_dom_sf"/>
</dbReference>
<evidence type="ECO:0000313" key="2">
    <source>
        <dbReference type="EMBL" id="AFP65389.1"/>
    </source>
</evidence>
<dbReference type="Gene3D" id="2.130.10.10">
    <property type="entry name" value="YVTN repeat-like/Quinoprotein amine dehydrogenase"/>
    <property type="match status" value="3"/>
</dbReference>
<dbReference type="SUPFAM" id="SSF50978">
    <property type="entry name" value="WD40 repeat-like"/>
    <property type="match status" value="1"/>
</dbReference>
<dbReference type="Proteomes" id="UP000243348">
    <property type="component" value="Nucleomorph 2"/>
</dbReference>
<dbReference type="GO" id="GO:0000028">
    <property type="term" value="P:ribosomal small subunit assembly"/>
    <property type="evidence" value="ECO:0007669"/>
    <property type="project" value="TreeGrafter"/>
</dbReference>
<feature type="repeat" description="WD" evidence="1">
    <location>
        <begin position="142"/>
        <end position="176"/>
    </location>
</feature>
<proteinExistence type="predicted"/>
<dbReference type="InterPro" id="IPR001680">
    <property type="entry name" value="WD40_rpt"/>
</dbReference>
<dbReference type="InterPro" id="IPR027145">
    <property type="entry name" value="PWP2"/>
</dbReference>
<geneLocation type="nucleomorph" evidence="2"/>
<dbReference type="EMBL" id="CP003681">
    <property type="protein sequence ID" value="AFP65389.1"/>
    <property type="molecule type" value="Genomic_DNA"/>
</dbReference>
<dbReference type="SUPFAM" id="SSF50998">
    <property type="entry name" value="Quinoprotein alcohol dehydrogenase-like"/>
    <property type="match status" value="1"/>
</dbReference>
<dbReference type="PANTHER" id="PTHR19858">
    <property type="entry name" value="WD40 REPEAT PROTEIN"/>
    <property type="match status" value="1"/>
</dbReference>
<dbReference type="PROSITE" id="PS50294">
    <property type="entry name" value="WD_REPEATS_REGION"/>
    <property type="match status" value="2"/>
</dbReference>
<keyword evidence="2" id="KW-0542">Nucleomorph</keyword>